<dbReference type="Gene3D" id="3.40.50.1820">
    <property type="entry name" value="alpha/beta hydrolase"/>
    <property type="match status" value="1"/>
</dbReference>
<name>A0A380G7T2_STAIN</name>
<dbReference type="STRING" id="1141106.GCA_000308095_02360"/>
<accession>A0A380G7T2</accession>
<reference evidence="1 2" key="1">
    <citation type="submission" date="2018-06" db="EMBL/GenBank/DDBJ databases">
        <authorList>
            <consortium name="Pathogen Informatics"/>
            <person name="Doyle S."/>
        </authorList>
    </citation>
    <scope>NUCLEOTIDE SEQUENCE [LARGE SCALE GENOMIC DNA]</scope>
    <source>
        <strain evidence="2">NCTC 11048</strain>
    </source>
</reference>
<sequence length="271" mass="31745">MIQFNYDTLTLEDLLNANNQKVKLNVDGIDFYIFVHIKPNTDRLLVHSNGAIDKNKAEPPVFLRKSWRDDFDAHCLFIDDRTIHDSPLSLGWGLGTKDRFYIEDYARISQKVSRLLNVEDHQVTYYGSSGGGFISMMLAIHHQNSRAIVNNPQAYVHRYSRNHVLKAYQFVFGDMAFNDVNQMFANRVSVTSLMKKNNYIPEILYIQNRLSHRDMEDHVMPFMQMLDKYKLDSSRINFLLYNDKKSGHNPLPKDKTVELVNLFMKRQLNVY</sequence>
<organism evidence="1 2">
    <name type="scientific">Staphylococcus intermedius NCTC 11048</name>
    <dbReference type="NCBI Taxonomy" id="1141106"/>
    <lineage>
        <taxon>Bacteria</taxon>
        <taxon>Bacillati</taxon>
        <taxon>Bacillota</taxon>
        <taxon>Bacilli</taxon>
        <taxon>Bacillales</taxon>
        <taxon>Staphylococcaceae</taxon>
        <taxon>Staphylococcus</taxon>
        <taxon>Staphylococcus intermedius group</taxon>
    </lineage>
</organism>
<evidence type="ECO:0000313" key="1">
    <source>
        <dbReference type="EMBL" id="SUM47204.1"/>
    </source>
</evidence>
<proteinExistence type="predicted"/>
<protein>
    <submittedName>
        <fullName evidence="1">Glycosyl transferase family protein</fullName>
    </submittedName>
</protein>
<dbReference type="InterPro" id="IPR029058">
    <property type="entry name" value="AB_hydrolase_fold"/>
</dbReference>
<dbReference type="OrthoDB" id="7335480at2"/>
<evidence type="ECO:0000313" key="2">
    <source>
        <dbReference type="Proteomes" id="UP000255549"/>
    </source>
</evidence>
<keyword evidence="2" id="KW-1185">Reference proteome</keyword>
<dbReference type="EMBL" id="UHDP01000003">
    <property type="protein sequence ID" value="SUM47204.1"/>
    <property type="molecule type" value="Genomic_DNA"/>
</dbReference>
<keyword evidence="1" id="KW-0808">Transferase</keyword>
<gene>
    <name evidence="1" type="ORF">NCTC11048_02276</name>
</gene>
<dbReference type="Proteomes" id="UP000255549">
    <property type="component" value="Unassembled WGS sequence"/>
</dbReference>
<dbReference type="GO" id="GO:0016740">
    <property type="term" value="F:transferase activity"/>
    <property type="evidence" value="ECO:0007669"/>
    <property type="project" value="UniProtKB-KW"/>
</dbReference>
<dbReference type="AlphaFoldDB" id="A0A380G7T2"/>
<dbReference type="RefSeq" id="WP_019167466.1">
    <property type="nucleotide sequence ID" value="NZ_CAIB01000038.1"/>
</dbReference>
<dbReference type="SUPFAM" id="SSF53474">
    <property type="entry name" value="alpha/beta-Hydrolases"/>
    <property type="match status" value="1"/>
</dbReference>